<name>A0A2T9Y4R7_9FUNG</name>
<dbReference type="OrthoDB" id="5799458at2759"/>
<comment type="caution">
    <text evidence="2">The sequence shown here is derived from an EMBL/GenBank/DDBJ whole genome shotgun (WGS) entry which is preliminary data.</text>
</comment>
<evidence type="ECO:0000313" key="3">
    <source>
        <dbReference type="Proteomes" id="UP000245383"/>
    </source>
</evidence>
<keyword evidence="3" id="KW-1185">Reference proteome</keyword>
<evidence type="ECO:0000256" key="1">
    <source>
        <dbReference type="SAM" id="MobiDB-lite"/>
    </source>
</evidence>
<evidence type="ECO:0008006" key="4">
    <source>
        <dbReference type="Google" id="ProtNLM"/>
    </source>
</evidence>
<sequence>MDEGNGYGNPDQRYYQGSSIGYENGYNKGVDVGYREGEQGKKTNNALKLDQVYYPKGYRLGNREGYEMGYKDGYEDGYSEGKLRYQENIVKKKSIEIFEKFVRKIRQSFYGPWDQGGILQK</sequence>
<proteinExistence type="predicted"/>
<protein>
    <recommendedName>
        <fullName evidence="4">Essential protein Yae1 N-terminal domain-containing protein</fullName>
    </recommendedName>
</protein>
<feature type="region of interest" description="Disordered" evidence="1">
    <location>
        <begin position="1"/>
        <end position="20"/>
    </location>
</feature>
<dbReference type="Proteomes" id="UP000245383">
    <property type="component" value="Unassembled WGS sequence"/>
</dbReference>
<evidence type="ECO:0000313" key="2">
    <source>
        <dbReference type="EMBL" id="PVU87335.1"/>
    </source>
</evidence>
<dbReference type="AlphaFoldDB" id="A0A2T9Y4R7"/>
<gene>
    <name evidence="2" type="ORF">BB561_006377</name>
</gene>
<accession>A0A2T9Y4R7</accession>
<organism evidence="2 3">
    <name type="scientific">Smittium simulii</name>
    <dbReference type="NCBI Taxonomy" id="133385"/>
    <lineage>
        <taxon>Eukaryota</taxon>
        <taxon>Fungi</taxon>
        <taxon>Fungi incertae sedis</taxon>
        <taxon>Zoopagomycota</taxon>
        <taxon>Kickxellomycotina</taxon>
        <taxon>Harpellomycetes</taxon>
        <taxon>Harpellales</taxon>
        <taxon>Legeriomycetaceae</taxon>
        <taxon>Smittium</taxon>
    </lineage>
</organism>
<dbReference type="EMBL" id="MBFR01000512">
    <property type="protein sequence ID" value="PVU87335.1"/>
    <property type="molecule type" value="Genomic_DNA"/>
</dbReference>
<reference evidence="2 3" key="1">
    <citation type="journal article" date="2018" name="MBio">
        <title>Comparative Genomics Reveals the Core Gene Toolbox for the Fungus-Insect Symbiosis.</title>
        <authorList>
            <person name="Wang Y."/>
            <person name="Stata M."/>
            <person name="Wang W."/>
            <person name="Stajich J.E."/>
            <person name="White M.M."/>
            <person name="Moncalvo J.M."/>
        </authorList>
    </citation>
    <scope>NUCLEOTIDE SEQUENCE [LARGE SCALE GENOMIC DNA]</scope>
    <source>
        <strain evidence="2 3">SWE-8-4</strain>
    </source>
</reference>